<dbReference type="Proteomes" id="UP000177486">
    <property type="component" value="Unassembled WGS sequence"/>
</dbReference>
<accession>A0A1G2EW39</accession>
<dbReference type="SUPFAM" id="SSF110296">
    <property type="entry name" value="Oligoxyloglucan reducing end-specific cellobiohydrolase"/>
    <property type="match status" value="1"/>
</dbReference>
<dbReference type="InterPro" id="IPR008963">
    <property type="entry name" value="Purple_acid_Pase-like_N"/>
</dbReference>
<dbReference type="InterPro" id="IPR036365">
    <property type="entry name" value="PGBD-like_sf"/>
</dbReference>
<dbReference type="SUPFAM" id="SSF50939">
    <property type="entry name" value="Sialidases"/>
    <property type="match status" value="1"/>
</dbReference>
<name>A0A1G2EW39_9BACT</name>
<feature type="domain" description="Peptidoglycan binding-like" evidence="2">
    <location>
        <begin position="1137"/>
        <end position="1198"/>
    </location>
</feature>
<dbReference type="Pfam" id="PF01471">
    <property type="entry name" value="PG_binding_1"/>
    <property type="match status" value="1"/>
</dbReference>
<sequence length="1201" mass="126336">MSFFYSLKKVSPHHWLALLVAFMSILFLILYTYDVRFSKAATGEFTFVQTDWSGGLDGGVYPAHQLNRTGWTTYSAQDQGVATTTAGQLKIKGDTASSTTDTTDAQFAGTHSQTAVSSNGIVLDFSTPPSWTTTSVDTTVYTTGRAGQKMMDVPDANTIFFHYGDNIGTNSFLGKSTDGGATFSTSTLSAGGSGDPTISAIDANNLFTVSMNFDGVSLYSIKAGKSTDGGSNWSFTTLSSPIGCCHGDISTHDFDLNTVFTAYVENTGTSKNLVFGKTTDAGSSWATSSIANSNAFYGTSVFGVSSSVIYIPYYIYDGSTYSLSVAKSSNGGSSWTITALDSNIESFYGSSVYAADSNNIFISYYHGTNADLKLAKSTNGGSAWATSTIDSAGDRGIWSSLAATDSNTVYISYYDSTNNNLRFASTTNGGSSWDISNITSATPNANAANTSIHALDSNHIYIGYINGAAPRTLKLAKYVGEYNTSGTYTSEIIDAGDFTDWGNVSWNSTIPTGTSVSSVKIRTGSIDMSDATAFSSCDAITSGNDISSNSCVDDGDRYIQYEVALSTTDASATPSLDDITINFQTFSTEATLTFSPFDSTDSANTINSISWTENLPSGTDTKFQMRTAPDSSGSPGTWSDWCGPDNGGSGCSTSTFFTDPNGGETADGVFSDGTDDQWVQTKVTMARTAGSQTPTLSDLTLSYTLTIPSFSDIASTTAETSATITWSTDKQSSSKVVFGPSSSYGSTTPEFDVGTRVTSHEVLLPGILSCSRYHFSVVSRDASANSATSTNNTFVTTGCPGGATIISQTQESITAAGGGTVELLTDSVGMAITVPANFAESDATFQLKKLDKTTVISSLSSPTGLLSIGDHIYDIKALSDTTTTITSFDESITVTFTYSDSDVSGYQESSLQIYRHDGSDWQALTGCSVDTAANTVTCTTTAFSTFGLFGEEEETTTTTATAGGGGGGGALPGTFEKPLGPFGITINSGAKVTNSGIVTLDLKAGSNTDRVVLSDKPNLSGASLINYKPNILWALCQVQTGIVELSGCAEGLYTIYAQFYTKFFQPSDIFSATIEYSKSGIARLEPKPATTPLTPASITAPAQTAISTQIPSEVTPATAAPVLNPDPLDLYRGIYSESVLELQEYLVEKNTGPAARDLAEEAPTTFFGSLTESALAEFQKANGIMPSNGYYGPLTRKFIGR</sequence>
<dbReference type="GO" id="GO:0046872">
    <property type="term" value="F:metal ion binding"/>
    <property type="evidence" value="ECO:0007669"/>
    <property type="project" value="InterPro"/>
</dbReference>
<evidence type="ECO:0000313" key="3">
    <source>
        <dbReference type="EMBL" id="OGZ29732.1"/>
    </source>
</evidence>
<organism evidence="3 4">
    <name type="scientific">Candidatus Niyogibacteria bacterium RIFCSPLOWO2_01_FULL_45_48</name>
    <dbReference type="NCBI Taxonomy" id="1801724"/>
    <lineage>
        <taxon>Bacteria</taxon>
        <taxon>Candidatus Niyogiibacteriota</taxon>
    </lineage>
</organism>
<evidence type="ECO:0000256" key="1">
    <source>
        <dbReference type="SAM" id="Phobius"/>
    </source>
</evidence>
<dbReference type="InterPro" id="IPR002477">
    <property type="entry name" value="Peptidoglycan-bd-like"/>
</dbReference>
<keyword evidence="1" id="KW-0472">Membrane</keyword>
<dbReference type="CDD" id="cd15482">
    <property type="entry name" value="Sialidase_non-viral"/>
    <property type="match status" value="1"/>
</dbReference>
<dbReference type="EMBL" id="MHMQ01000032">
    <property type="protein sequence ID" value="OGZ29732.1"/>
    <property type="molecule type" value="Genomic_DNA"/>
</dbReference>
<keyword evidence="1" id="KW-1133">Transmembrane helix</keyword>
<dbReference type="SUPFAM" id="SSF47090">
    <property type="entry name" value="PGBD-like"/>
    <property type="match status" value="1"/>
</dbReference>
<evidence type="ECO:0000313" key="4">
    <source>
        <dbReference type="Proteomes" id="UP000177486"/>
    </source>
</evidence>
<reference evidence="3 4" key="1">
    <citation type="journal article" date="2016" name="Nat. Commun.">
        <title>Thousands of microbial genomes shed light on interconnected biogeochemical processes in an aquifer system.</title>
        <authorList>
            <person name="Anantharaman K."/>
            <person name="Brown C.T."/>
            <person name="Hug L.A."/>
            <person name="Sharon I."/>
            <person name="Castelle C.J."/>
            <person name="Probst A.J."/>
            <person name="Thomas B.C."/>
            <person name="Singh A."/>
            <person name="Wilkins M.J."/>
            <person name="Karaoz U."/>
            <person name="Brodie E.L."/>
            <person name="Williams K.H."/>
            <person name="Hubbard S.S."/>
            <person name="Banfield J.F."/>
        </authorList>
    </citation>
    <scope>NUCLEOTIDE SEQUENCE [LARGE SCALE GENOMIC DNA]</scope>
</reference>
<dbReference type="Gene3D" id="1.10.101.10">
    <property type="entry name" value="PGBD-like superfamily/PGBD"/>
    <property type="match status" value="1"/>
</dbReference>
<dbReference type="InterPro" id="IPR015943">
    <property type="entry name" value="WD40/YVTN_repeat-like_dom_sf"/>
</dbReference>
<dbReference type="InterPro" id="IPR036366">
    <property type="entry name" value="PGBDSf"/>
</dbReference>
<gene>
    <name evidence="3" type="ORF">A2931_00315</name>
</gene>
<protein>
    <recommendedName>
        <fullName evidence="2">Peptidoglycan binding-like domain-containing protein</fullName>
    </recommendedName>
</protein>
<evidence type="ECO:0000259" key="2">
    <source>
        <dbReference type="Pfam" id="PF01471"/>
    </source>
</evidence>
<proteinExistence type="predicted"/>
<dbReference type="Gene3D" id="2.130.10.10">
    <property type="entry name" value="YVTN repeat-like/Quinoprotein amine dehydrogenase"/>
    <property type="match status" value="1"/>
</dbReference>
<dbReference type="AlphaFoldDB" id="A0A1G2EW39"/>
<feature type="transmembrane region" description="Helical" evidence="1">
    <location>
        <begin position="12"/>
        <end position="33"/>
    </location>
</feature>
<comment type="caution">
    <text evidence="3">The sequence shown here is derived from an EMBL/GenBank/DDBJ whole genome shotgun (WGS) entry which is preliminary data.</text>
</comment>
<dbReference type="GO" id="GO:0003993">
    <property type="term" value="F:acid phosphatase activity"/>
    <property type="evidence" value="ECO:0007669"/>
    <property type="project" value="InterPro"/>
</dbReference>
<keyword evidence="1" id="KW-0812">Transmembrane</keyword>
<dbReference type="InterPro" id="IPR036278">
    <property type="entry name" value="Sialidase_sf"/>
</dbReference>
<dbReference type="SUPFAM" id="SSF49363">
    <property type="entry name" value="Purple acid phosphatase, N-terminal domain"/>
    <property type="match status" value="1"/>
</dbReference>